<keyword evidence="1" id="KW-0808">Transferase</keyword>
<reference evidence="1 2" key="1">
    <citation type="submission" date="2022-02" db="EMBL/GenBank/DDBJ databases">
        <title>The car tank lid bacteriome: a reservoir of bacteria with potential in bioremediation of fuel.</title>
        <authorList>
            <person name="Vidal-Verdu A."/>
            <person name="Gomez-Martinez D."/>
            <person name="Latorre-Perez A."/>
            <person name="Pereto J."/>
            <person name="Porcar M."/>
        </authorList>
    </citation>
    <scope>NUCLEOTIDE SEQUENCE [LARGE SCALE GENOMIC DNA]</scope>
    <source>
        <strain evidence="1 2">4D.3</strain>
    </source>
</reference>
<dbReference type="Pfam" id="PF13692">
    <property type="entry name" value="Glyco_trans_1_4"/>
    <property type="match status" value="1"/>
</dbReference>
<organism evidence="1 2">
    <name type="scientific">Isoptericola peretonis</name>
    <dbReference type="NCBI Taxonomy" id="2918523"/>
    <lineage>
        <taxon>Bacteria</taxon>
        <taxon>Bacillati</taxon>
        <taxon>Actinomycetota</taxon>
        <taxon>Actinomycetes</taxon>
        <taxon>Micrococcales</taxon>
        <taxon>Promicromonosporaceae</taxon>
        <taxon>Isoptericola</taxon>
    </lineage>
</organism>
<dbReference type="GO" id="GO:0016757">
    <property type="term" value="F:glycosyltransferase activity"/>
    <property type="evidence" value="ECO:0007669"/>
    <property type="project" value="UniProtKB-KW"/>
</dbReference>
<keyword evidence="1" id="KW-0328">Glycosyltransferase</keyword>
<comment type="caution">
    <text evidence="1">The sequence shown here is derived from an EMBL/GenBank/DDBJ whole genome shotgun (WGS) entry which is preliminary data.</text>
</comment>
<proteinExistence type="predicted"/>
<gene>
    <name evidence="1" type="ORF">M1843_13805</name>
</gene>
<protein>
    <submittedName>
        <fullName evidence="1">Glycosyltransferase</fullName>
        <ecNumber evidence="1">2.4.-.-</ecNumber>
    </submittedName>
</protein>
<keyword evidence="2" id="KW-1185">Reference proteome</keyword>
<evidence type="ECO:0000313" key="1">
    <source>
        <dbReference type="EMBL" id="MCK9794821.1"/>
    </source>
</evidence>
<dbReference type="RefSeq" id="WP_416344682.1">
    <property type="nucleotide sequence ID" value="NZ_JALQCY010000004.1"/>
</dbReference>
<dbReference type="Proteomes" id="UP001651050">
    <property type="component" value="Unassembled WGS sequence"/>
</dbReference>
<dbReference type="SUPFAM" id="SSF53756">
    <property type="entry name" value="UDP-Glycosyltransferase/glycogen phosphorylase"/>
    <property type="match status" value="1"/>
</dbReference>
<name>A0ABT0J5P1_9MICO</name>
<accession>A0ABT0J5P1</accession>
<dbReference type="EC" id="2.4.-.-" evidence="1"/>
<dbReference type="EMBL" id="JALQCY010000004">
    <property type="protein sequence ID" value="MCK9794821.1"/>
    <property type="molecule type" value="Genomic_DNA"/>
</dbReference>
<evidence type="ECO:0000313" key="2">
    <source>
        <dbReference type="Proteomes" id="UP001651050"/>
    </source>
</evidence>
<sequence>MTGGGVRDVVLVSLEPWDDVWRRNQHLAAGLLRRFPRARLLVVEPPRDPVHDALRRTRPRTGLGLRAGPPLDGVAPSRLWLLQQTKWWPRRADPGGDRRRAAGVRRAAARVGLRQPVLWANDPGAADVLAVTGWPAVYDVTDDWASAHRAPAEHARIVAAEAALLAGAREVTVCSPALAARKGGDQTTGPVTLVTNGVDVDAYRRPRPRPADLPAGPCAVYVGTLHGDRLDVDLCVRTQAALAGTGNLVLVGPVALDRDEEARLRAAGVVLTGARPFDAVPGYLQHAVALVVPHVVDAFTDSLDPLKLYEYRAVGRPVVTTPVAGFRDQVSSDGGTGGGPSVTSVDATAFPSAVRELLTQPAPSAPADDVPTWEGQVTRFAAVLARAGAAEPAHGARHVATPR</sequence>
<dbReference type="Gene3D" id="3.40.50.2000">
    <property type="entry name" value="Glycogen Phosphorylase B"/>
    <property type="match status" value="1"/>
</dbReference>